<feature type="compositionally biased region" description="Polar residues" evidence="1">
    <location>
        <begin position="103"/>
        <end position="113"/>
    </location>
</feature>
<organism evidence="2 3">
    <name type="scientific">Frateuria aurantia (strain ATCC 33424 / DSM 6220 / KCTC 2777 / LMG 1558 / NBRC 3245 / NCIMB 13370)</name>
    <name type="common">Acetobacter aurantius</name>
    <dbReference type="NCBI Taxonomy" id="767434"/>
    <lineage>
        <taxon>Bacteria</taxon>
        <taxon>Pseudomonadati</taxon>
        <taxon>Pseudomonadota</taxon>
        <taxon>Gammaproteobacteria</taxon>
        <taxon>Lysobacterales</taxon>
        <taxon>Rhodanobacteraceae</taxon>
        <taxon>Frateuria</taxon>
    </lineage>
</organism>
<gene>
    <name evidence="2" type="ordered locus">Fraau_1694</name>
</gene>
<evidence type="ECO:0000313" key="2">
    <source>
        <dbReference type="EMBL" id="AFC86104.1"/>
    </source>
</evidence>
<dbReference type="HOGENOM" id="CLU_1265395_0_0_6"/>
<dbReference type="AlphaFoldDB" id="H8KYA9"/>
<protein>
    <submittedName>
        <fullName evidence="2">Uncharacterized protein</fullName>
    </submittedName>
</protein>
<reference evidence="2" key="1">
    <citation type="submission" date="2012-02" db="EMBL/GenBank/DDBJ databases">
        <title>The complete genome of Frateuria aurantia DSM 6220.</title>
        <authorList>
            <consortium name="US DOE Joint Genome Institute (JGI-PGF)"/>
            <person name="Lucas S."/>
            <person name="Copeland A."/>
            <person name="Lapidus A."/>
            <person name="Glavina del Rio T."/>
            <person name="Dalin E."/>
            <person name="Tice H."/>
            <person name="Bruce D."/>
            <person name="Goodwin L."/>
            <person name="Pitluck S."/>
            <person name="Peters L."/>
            <person name="Ovchinnikova G."/>
            <person name="Teshima H."/>
            <person name="Kyrpides N."/>
            <person name="Mavromatis K."/>
            <person name="Ivanova N."/>
            <person name="Brettin T."/>
            <person name="Detter J.C."/>
            <person name="Han C."/>
            <person name="Larimer F."/>
            <person name="Land M."/>
            <person name="Hauser L."/>
            <person name="Markowitz V."/>
            <person name="Cheng J.-F."/>
            <person name="Hugenholtz P."/>
            <person name="Woyke T."/>
            <person name="Wu D."/>
            <person name="Brambilla E."/>
            <person name="Klenk H.-P."/>
            <person name="Eisen J.A."/>
        </authorList>
    </citation>
    <scope>NUCLEOTIDE SEQUENCE</scope>
    <source>
        <strain evidence="2">DSM 6220</strain>
    </source>
</reference>
<dbReference type="Proteomes" id="UP000005234">
    <property type="component" value="Chromosome"/>
</dbReference>
<accession>H8KYA9</accession>
<feature type="region of interest" description="Disordered" evidence="1">
    <location>
        <begin position="85"/>
        <end position="121"/>
    </location>
</feature>
<name>H8KYA9_FRAAD</name>
<evidence type="ECO:0000313" key="3">
    <source>
        <dbReference type="Proteomes" id="UP000005234"/>
    </source>
</evidence>
<dbReference type="EMBL" id="CP003350">
    <property type="protein sequence ID" value="AFC86104.1"/>
    <property type="molecule type" value="Genomic_DNA"/>
</dbReference>
<dbReference type="STRING" id="767434.Fraau_1694"/>
<dbReference type="KEGG" id="fau:Fraau_1694"/>
<keyword evidence="3" id="KW-1185">Reference proteome</keyword>
<feature type="region of interest" description="Disordered" evidence="1">
    <location>
        <begin position="1"/>
        <end position="41"/>
    </location>
</feature>
<evidence type="ECO:0000256" key="1">
    <source>
        <dbReference type="SAM" id="MobiDB-lite"/>
    </source>
</evidence>
<proteinExistence type="predicted"/>
<sequence>MSAGRRSGERAASGTTQSALAIQPAPAHTRQPAWEGEFPYGPLSAENESTCIARLATARADSAEPSAATSFAVIGICIAEPGIDPRQQTIPCPGRRTGDSTRHNQATSISSQSTRDESCRGERIDMGKAYRSVVHLRNAAASSARQGSGQHVPTDSIHLHVSDRECFADRYSHRTTTLRRHGAPAPDCAAATTAPTASTNSAVKGRPGTVKCMMAHQI</sequence>